<organism evidence="1 2">
    <name type="scientific">Afipia carboxydohydrogena</name>
    <name type="common">Pseudomonas carboxydohydrogena</name>
    <dbReference type="NCBI Taxonomy" id="290"/>
    <lineage>
        <taxon>Bacteria</taxon>
        <taxon>Pseudomonadati</taxon>
        <taxon>Pseudomonadota</taxon>
        <taxon>Alphaproteobacteria</taxon>
        <taxon>Hyphomicrobiales</taxon>
        <taxon>Nitrobacteraceae</taxon>
        <taxon>Afipia</taxon>
    </lineage>
</organism>
<dbReference type="EMBL" id="CP113162">
    <property type="protein sequence ID" value="WEF51058.1"/>
    <property type="molecule type" value="Genomic_DNA"/>
</dbReference>
<dbReference type="Proteomes" id="UP001213907">
    <property type="component" value="Chromosome"/>
</dbReference>
<keyword evidence="2" id="KW-1185">Reference proteome</keyword>
<dbReference type="InterPro" id="IPR029063">
    <property type="entry name" value="SAM-dependent_MTases_sf"/>
</dbReference>
<sequence length="251" mass="28325">MPNKKQTKTELVGFDDFKRMAVDPKLSRYEKIGFPDSYRAGKEDRIFADILSKLGNLSLSQKRVLDIGPGCSGLPKLIIDLCGEHNHELLLVDSSEMLSLLPDADFIKKIAARYPDCPSLFEAFSGKIDVLICYSVLHYIFVEIGFYGFLDLSLSLLAPGGQMLIGDIPNISKRHRFFSSETGIRFHQAFMKTDDLPQVTFNEINFDQIDDAVIMSIVQRSRSQGFDAYVVPQPDDLPMANRREDIVIVRP</sequence>
<accession>A0ABY8BM78</accession>
<dbReference type="SUPFAM" id="SSF53335">
    <property type="entry name" value="S-adenosyl-L-methionine-dependent methyltransferases"/>
    <property type="match status" value="1"/>
</dbReference>
<dbReference type="GO" id="GO:0008168">
    <property type="term" value="F:methyltransferase activity"/>
    <property type="evidence" value="ECO:0007669"/>
    <property type="project" value="UniProtKB-KW"/>
</dbReference>
<name>A0ABY8BM78_AFICR</name>
<dbReference type="GO" id="GO:0032259">
    <property type="term" value="P:methylation"/>
    <property type="evidence" value="ECO:0007669"/>
    <property type="project" value="UniProtKB-KW"/>
</dbReference>
<proteinExistence type="predicted"/>
<dbReference type="RefSeq" id="WP_275246672.1">
    <property type="nucleotide sequence ID" value="NZ_BAABDX010000001.1"/>
</dbReference>
<evidence type="ECO:0000313" key="2">
    <source>
        <dbReference type="Proteomes" id="UP001213907"/>
    </source>
</evidence>
<evidence type="ECO:0000313" key="1">
    <source>
        <dbReference type="EMBL" id="WEF51058.1"/>
    </source>
</evidence>
<keyword evidence="1" id="KW-0808">Transferase</keyword>
<reference evidence="1 2" key="1">
    <citation type="submission" date="2022-11" db="EMBL/GenBank/DDBJ databases">
        <authorList>
            <person name="Siebert D."/>
            <person name="Busche T."/>
            <person name="Saydam E."/>
            <person name="Kalinowski J."/>
            <person name="Ruckert C."/>
            <person name="Blombach B."/>
        </authorList>
    </citation>
    <scope>NUCLEOTIDE SEQUENCE [LARGE SCALE GENOMIC DNA]</scope>
    <source>
        <strain evidence="1 2">DSM 1083</strain>
    </source>
</reference>
<dbReference type="Gene3D" id="3.40.50.150">
    <property type="entry name" value="Vaccinia Virus protein VP39"/>
    <property type="match status" value="1"/>
</dbReference>
<gene>
    <name evidence="1" type="ORF">AFIC_002622</name>
</gene>
<keyword evidence="1" id="KW-0489">Methyltransferase</keyword>
<protein>
    <submittedName>
        <fullName evidence="1">Class I SAM-dependent methyltransferase</fullName>
    </submittedName>
</protein>